<dbReference type="PRINTS" id="PR00069">
    <property type="entry name" value="ALDKETRDTASE"/>
</dbReference>
<name>A0ABT4HGE9_MYCIR</name>
<dbReference type="InterPro" id="IPR020471">
    <property type="entry name" value="AKR"/>
</dbReference>
<evidence type="ECO:0000256" key="2">
    <source>
        <dbReference type="ARBA" id="ARBA00022857"/>
    </source>
</evidence>
<dbReference type="PANTHER" id="PTHR43827:SF3">
    <property type="entry name" value="NADP-DEPENDENT OXIDOREDUCTASE DOMAIN-CONTAINING PROTEIN"/>
    <property type="match status" value="1"/>
</dbReference>
<evidence type="ECO:0000313" key="5">
    <source>
        <dbReference type="EMBL" id="MCZ0728921.1"/>
    </source>
</evidence>
<dbReference type="Proteomes" id="UP001084650">
    <property type="component" value="Unassembled WGS sequence"/>
</dbReference>
<organism evidence="5 6">
    <name type="scientific">Mycolicibacterium iranicum</name>
    <name type="common">Mycobacterium iranicum</name>
    <dbReference type="NCBI Taxonomy" id="912594"/>
    <lineage>
        <taxon>Bacteria</taxon>
        <taxon>Bacillati</taxon>
        <taxon>Actinomycetota</taxon>
        <taxon>Actinomycetes</taxon>
        <taxon>Mycobacteriales</taxon>
        <taxon>Mycobacteriaceae</taxon>
        <taxon>Mycolicibacterium</taxon>
    </lineage>
</organism>
<dbReference type="RefSeq" id="WP_268786198.1">
    <property type="nucleotide sequence ID" value="NZ_JAPQYE010000005.1"/>
</dbReference>
<proteinExistence type="inferred from homology"/>
<keyword evidence="2" id="KW-0521">NADP</keyword>
<accession>A0ABT4HGE9</accession>
<dbReference type="PROSITE" id="PS00798">
    <property type="entry name" value="ALDOKETO_REDUCTASE_1"/>
    <property type="match status" value="1"/>
</dbReference>
<gene>
    <name evidence="5" type="ORF">OY187_12765</name>
</gene>
<evidence type="ECO:0000313" key="6">
    <source>
        <dbReference type="Proteomes" id="UP001084650"/>
    </source>
</evidence>
<keyword evidence="3" id="KW-0560">Oxidoreductase</keyword>
<comment type="similarity">
    <text evidence="1">Belongs to the aldo/keto reductase family.</text>
</comment>
<dbReference type="PIRSF" id="PIRSF000097">
    <property type="entry name" value="AKR"/>
    <property type="match status" value="1"/>
</dbReference>
<keyword evidence="6" id="KW-1185">Reference proteome</keyword>
<dbReference type="Gene3D" id="3.20.20.100">
    <property type="entry name" value="NADP-dependent oxidoreductase domain"/>
    <property type="match status" value="1"/>
</dbReference>
<evidence type="ECO:0000259" key="4">
    <source>
        <dbReference type="Pfam" id="PF00248"/>
    </source>
</evidence>
<feature type="domain" description="NADP-dependent oxidoreductase" evidence="4">
    <location>
        <begin position="24"/>
        <end position="267"/>
    </location>
</feature>
<dbReference type="InterPro" id="IPR018170">
    <property type="entry name" value="Aldo/ket_reductase_CS"/>
</dbReference>
<dbReference type="PANTHER" id="PTHR43827">
    <property type="entry name" value="2,5-DIKETO-D-GLUCONIC ACID REDUCTASE"/>
    <property type="match status" value="1"/>
</dbReference>
<dbReference type="Pfam" id="PF00248">
    <property type="entry name" value="Aldo_ket_red"/>
    <property type="match status" value="1"/>
</dbReference>
<protein>
    <submittedName>
        <fullName evidence="5">Aldo/keto reductase</fullName>
    </submittedName>
</protein>
<evidence type="ECO:0000256" key="3">
    <source>
        <dbReference type="ARBA" id="ARBA00023002"/>
    </source>
</evidence>
<evidence type="ECO:0000256" key="1">
    <source>
        <dbReference type="ARBA" id="ARBA00007905"/>
    </source>
</evidence>
<dbReference type="SUPFAM" id="SSF51430">
    <property type="entry name" value="NAD(P)-linked oxidoreductase"/>
    <property type="match status" value="1"/>
</dbReference>
<dbReference type="InterPro" id="IPR023210">
    <property type="entry name" value="NADP_OxRdtase_dom"/>
</dbReference>
<dbReference type="InterPro" id="IPR036812">
    <property type="entry name" value="NAD(P)_OxRdtase_dom_sf"/>
</dbReference>
<dbReference type="EMBL" id="JAPQYE010000005">
    <property type="protein sequence ID" value="MCZ0728921.1"/>
    <property type="molecule type" value="Genomic_DNA"/>
</dbReference>
<sequence length="286" mass="31900">MTEVPTIELNDGSRIPQLGFGVFQIEPDETADAVKQALEIGYRHIDTAEMYQNEKGVGEGVRNSGISRGDVFITSKLNNGYHTPEDARRAFEETLKALAFDGDDNYVDLFLIHWPLPTLYDGDFVSTWKTLEEFKKDGRARSIGVSNFQVAHLQRLAEETDTVPAVNQIEVHPYFANNEVRAYGKEHGIATEAWSPIAQGKVLDDPVVTRIAEATGKSPAQVVLRWHIQRGDIVFPKSVTPQRIKDNFALFDFELGSEDFDAISALDKGEDGRIGPNPDTFDYIPS</sequence>
<dbReference type="PROSITE" id="PS00062">
    <property type="entry name" value="ALDOKETO_REDUCTASE_2"/>
    <property type="match status" value="1"/>
</dbReference>
<comment type="caution">
    <text evidence="5">The sequence shown here is derived from an EMBL/GenBank/DDBJ whole genome shotgun (WGS) entry which is preliminary data.</text>
</comment>
<reference evidence="5" key="1">
    <citation type="submission" date="2022-12" db="EMBL/GenBank/DDBJ databases">
        <title>Whole genome sequence of Mycolicibacterium iranicum strain SBH312.</title>
        <authorList>
            <person name="Jani J."/>
            <person name="Arifin Mustapha Z."/>
            <person name="Ahmed K."/>
            <person name="Kai Ling C."/>
        </authorList>
    </citation>
    <scope>NUCLEOTIDE SEQUENCE</scope>
    <source>
        <strain evidence="5">SBH312</strain>
    </source>
</reference>